<comment type="caution">
    <text evidence="8">The sequence shown here is derived from an EMBL/GenBank/DDBJ whole genome shotgun (WGS) entry which is preliminary data.</text>
</comment>
<keyword evidence="6" id="KW-0472">Membrane</keyword>
<evidence type="ECO:0000313" key="8">
    <source>
        <dbReference type="EMBL" id="PLC13224.1"/>
    </source>
</evidence>
<reference evidence="8 9" key="1">
    <citation type="submission" date="2015-12" db="EMBL/GenBank/DDBJ databases">
        <authorList>
            <person name="Shamseldin A."/>
            <person name="Moawad H."/>
            <person name="Abd El-Rahim W.M."/>
            <person name="Sadowsky M.J."/>
        </authorList>
    </citation>
    <scope>NUCLEOTIDE SEQUENCE [LARGE SCALE GENOMIC DNA]</scope>
    <source>
        <strain evidence="8 9">S43</strain>
    </source>
</reference>
<evidence type="ECO:0000259" key="7">
    <source>
        <dbReference type="Pfam" id="PF12146"/>
    </source>
</evidence>
<evidence type="ECO:0000256" key="1">
    <source>
        <dbReference type="ARBA" id="ARBA00001585"/>
    </source>
</evidence>
<dbReference type="Proteomes" id="UP000234632">
    <property type="component" value="Unassembled WGS sequence"/>
</dbReference>
<evidence type="ECO:0000256" key="3">
    <source>
        <dbReference type="ARBA" id="ARBA00022490"/>
    </source>
</evidence>
<feature type="transmembrane region" description="Helical" evidence="6">
    <location>
        <begin position="108"/>
        <end position="136"/>
    </location>
</feature>
<feature type="domain" description="Serine aminopeptidase S33" evidence="7">
    <location>
        <begin position="248"/>
        <end position="493"/>
    </location>
</feature>
<dbReference type="SUPFAM" id="SSF53474">
    <property type="entry name" value="alpha/beta-Hydrolases"/>
    <property type="match status" value="1"/>
</dbReference>
<dbReference type="PANTHER" id="PTHR43722:SF1">
    <property type="entry name" value="PROLINE IMINOPEPTIDASE"/>
    <property type="match status" value="1"/>
</dbReference>
<dbReference type="AlphaFoldDB" id="A0A2N4T4T0"/>
<keyword evidence="3" id="KW-0963">Cytoplasm</keyword>
<dbReference type="EC" id="3.4.11.5" evidence="2"/>
<name>A0A2N4T4T0_9MICC</name>
<evidence type="ECO:0000313" key="9">
    <source>
        <dbReference type="Proteomes" id="UP000234632"/>
    </source>
</evidence>
<dbReference type="PRINTS" id="PR00793">
    <property type="entry name" value="PROAMNOPTASE"/>
</dbReference>
<keyword evidence="6" id="KW-0812">Transmembrane</keyword>
<sequence length="513" mass="54793">MSTVHDLAARSRAGTGRWWRGRRRGAVVVLVVVAAAGLVTGVVLPRGPVTTAQSVTVLVVCAALGLLVGLRTASRWWVLLAPAVFAAAFELVRVPASGPTVDGIHLGSAYGVIALLAGRGFDAEVMYVPLAVGVVWGRIVARRTVRDGPGHRLSAGGWLRFAGAVVAAALVLVLAAGLLRPATTAPIAGPDGEPLPGSVAELTTVEVGGHEQALMLRGADADNPVLLYLEGGPGGTGIGRMRVAGEALEEDFTVAVWDQRGTGRSISALEPTDTLTVEQMVADTLAVTDHLRERFGQERIYLMGSSWGSTLGVLAVQRAPEKYHAYVGAGQMVDQQETDRRMYAESLAWAERSGTENLAARLRANGPPPYEDVLAYPDALSANPEYREFPHGEDYDPASEYPASLFVPEYTLTEQVRGMGGILDTFAVLYPQLQATDFRRDVPALEVPVFVVEGAHESPGRADLAREWFDQLEAPVKEWVAFDRSGHTPHFDEPGRFHEFLVGTVLPRTGGSG</sequence>
<dbReference type="GO" id="GO:0006508">
    <property type="term" value="P:proteolysis"/>
    <property type="evidence" value="ECO:0007669"/>
    <property type="project" value="InterPro"/>
</dbReference>
<organism evidence="8 9">
    <name type="scientific">Kocuria flava</name>
    <dbReference type="NCBI Taxonomy" id="446860"/>
    <lineage>
        <taxon>Bacteria</taxon>
        <taxon>Bacillati</taxon>
        <taxon>Actinomycetota</taxon>
        <taxon>Actinomycetes</taxon>
        <taxon>Micrococcales</taxon>
        <taxon>Micrococcaceae</taxon>
        <taxon>Kocuria</taxon>
    </lineage>
</organism>
<feature type="transmembrane region" description="Helical" evidence="6">
    <location>
        <begin position="25"/>
        <end position="44"/>
    </location>
</feature>
<dbReference type="Gene3D" id="3.40.50.1820">
    <property type="entry name" value="alpha/beta hydrolase"/>
    <property type="match status" value="1"/>
</dbReference>
<comment type="catalytic activity">
    <reaction evidence="1">
        <text>Release of N-terminal proline from a peptide.</text>
        <dbReference type="EC" id="3.4.11.5"/>
    </reaction>
</comment>
<dbReference type="GO" id="GO:0004177">
    <property type="term" value="F:aminopeptidase activity"/>
    <property type="evidence" value="ECO:0007669"/>
    <property type="project" value="UniProtKB-EC"/>
</dbReference>
<dbReference type="GO" id="GO:0005737">
    <property type="term" value="C:cytoplasm"/>
    <property type="evidence" value="ECO:0007669"/>
    <property type="project" value="InterPro"/>
</dbReference>
<gene>
    <name evidence="8" type="ORF">AUQ48_14645</name>
</gene>
<evidence type="ECO:0000256" key="5">
    <source>
        <dbReference type="ARBA" id="ARBA00029605"/>
    </source>
</evidence>
<dbReference type="Pfam" id="PF12146">
    <property type="entry name" value="Hydrolase_4"/>
    <property type="match status" value="1"/>
</dbReference>
<proteinExistence type="predicted"/>
<dbReference type="InterPro" id="IPR005944">
    <property type="entry name" value="Pro_iminopeptidase"/>
</dbReference>
<evidence type="ECO:0000256" key="2">
    <source>
        <dbReference type="ARBA" id="ARBA00012568"/>
    </source>
</evidence>
<evidence type="ECO:0000256" key="4">
    <source>
        <dbReference type="ARBA" id="ARBA00022801"/>
    </source>
</evidence>
<feature type="transmembrane region" description="Helical" evidence="6">
    <location>
        <begin position="50"/>
        <end position="70"/>
    </location>
</feature>
<dbReference type="InterPro" id="IPR002410">
    <property type="entry name" value="Peptidase_S33"/>
</dbReference>
<accession>A0A2N4T4T0</accession>
<keyword evidence="6" id="KW-1133">Transmembrane helix</keyword>
<keyword evidence="4" id="KW-0378">Hydrolase</keyword>
<dbReference type="InterPro" id="IPR022742">
    <property type="entry name" value="Hydrolase_4"/>
</dbReference>
<protein>
    <recommendedName>
        <fullName evidence="2">prolyl aminopeptidase</fullName>
        <ecNumber evidence="2">3.4.11.5</ecNumber>
    </recommendedName>
    <alternativeName>
        <fullName evidence="5">Prolyl aminopeptidase</fullName>
    </alternativeName>
</protein>
<dbReference type="PANTHER" id="PTHR43722">
    <property type="entry name" value="PROLINE IMINOPEPTIDASE"/>
    <property type="match status" value="1"/>
</dbReference>
<dbReference type="EMBL" id="LOMZ01000001">
    <property type="protein sequence ID" value="PLC13224.1"/>
    <property type="molecule type" value="Genomic_DNA"/>
</dbReference>
<dbReference type="RefSeq" id="WP_101852737.1">
    <property type="nucleotide sequence ID" value="NZ_LOMZ01000001.1"/>
</dbReference>
<feature type="transmembrane region" description="Helical" evidence="6">
    <location>
        <begin position="77"/>
        <end position="96"/>
    </location>
</feature>
<feature type="transmembrane region" description="Helical" evidence="6">
    <location>
        <begin position="157"/>
        <end position="179"/>
    </location>
</feature>
<evidence type="ECO:0000256" key="6">
    <source>
        <dbReference type="SAM" id="Phobius"/>
    </source>
</evidence>
<dbReference type="InterPro" id="IPR029058">
    <property type="entry name" value="AB_hydrolase_fold"/>
</dbReference>